<dbReference type="InterPro" id="IPR017927">
    <property type="entry name" value="FAD-bd_FR_type"/>
</dbReference>
<keyword evidence="2" id="KW-0411">Iron-sulfur</keyword>
<dbReference type="InterPro" id="IPR008333">
    <property type="entry name" value="Cbr1-like_FAD-bd_dom"/>
</dbReference>
<feature type="binding site" evidence="1">
    <location>
        <begin position="62"/>
        <end position="64"/>
    </location>
    <ligand>
        <name>FAD</name>
        <dbReference type="ChEBI" id="CHEBI:57692"/>
    </ligand>
</feature>
<dbReference type="SUPFAM" id="SSF63380">
    <property type="entry name" value="Riboflavin synthase domain-like"/>
    <property type="match status" value="1"/>
</dbReference>
<dbReference type="InterPro" id="IPR019480">
    <property type="entry name" value="Dihydroorotate_DH_Fe-S-bd"/>
</dbReference>
<dbReference type="PANTHER" id="PTHR43513:SF3">
    <property type="entry name" value="DIHYDROOROTATE DEHYDROGENASE B (NAD(+)), ELECTRON TRANSFER SUBUNIT-RELATED"/>
    <property type="match status" value="1"/>
</dbReference>
<feature type="binding site" evidence="2">
    <location>
        <position position="222"/>
    </location>
    <ligand>
        <name>[2Fe-2S] cluster</name>
        <dbReference type="ChEBI" id="CHEBI:190135"/>
    </ligand>
</feature>
<keyword evidence="1" id="KW-0274">FAD</keyword>
<dbReference type="EMBL" id="SJPO01000007">
    <property type="protein sequence ID" value="TWT75664.1"/>
    <property type="molecule type" value="Genomic_DNA"/>
</dbReference>
<dbReference type="InterPro" id="IPR012165">
    <property type="entry name" value="Cyt_c3_hydrogenase_gsu"/>
</dbReference>
<dbReference type="Proteomes" id="UP000318478">
    <property type="component" value="Unassembled WGS sequence"/>
</dbReference>
<dbReference type="GO" id="GO:0046872">
    <property type="term" value="F:metal ion binding"/>
    <property type="evidence" value="ECO:0007669"/>
    <property type="project" value="UniProtKB-KW"/>
</dbReference>
<proteinExistence type="predicted"/>
<dbReference type="Gene3D" id="2.40.30.10">
    <property type="entry name" value="Translation factors"/>
    <property type="match status" value="1"/>
</dbReference>
<dbReference type="SUPFAM" id="SSF52343">
    <property type="entry name" value="Ferredoxin reductase-like, C-terminal NADP-linked domain"/>
    <property type="match status" value="1"/>
</dbReference>
<dbReference type="PROSITE" id="PS51384">
    <property type="entry name" value="FAD_FR"/>
    <property type="match status" value="1"/>
</dbReference>
<keyword evidence="1" id="KW-0285">Flavoprotein</keyword>
<dbReference type="RefSeq" id="WP_146588613.1">
    <property type="nucleotide sequence ID" value="NZ_SJPO01000007.1"/>
</dbReference>
<dbReference type="GO" id="GO:0050660">
    <property type="term" value="F:flavin adenine dinucleotide binding"/>
    <property type="evidence" value="ECO:0007669"/>
    <property type="project" value="InterPro"/>
</dbReference>
<accession>A0A5C5YLB8</accession>
<dbReference type="Pfam" id="PF00175">
    <property type="entry name" value="NAD_binding_1"/>
    <property type="match status" value="1"/>
</dbReference>
<feature type="domain" description="FAD-binding FR-type" evidence="3">
    <location>
        <begin position="1"/>
        <end position="95"/>
    </location>
</feature>
<reference evidence="4 5" key="1">
    <citation type="submission" date="2019-02" db="EMBL/GenBank/DDBJ databases">
        <title>Deep-cultivation of Planctomycetes and their phenomic and genomic characterization uncovers novel biology.</title>
        <authorList>
            <person name="Wiegand S."/>
            <person name="Jogler M."/>
            <person name="Boedeker C."/>
            <person name="Pinto D."/>
            <person name="Vollmers J."/>
            <person name="Rivas-Marin E."/>
            <person name="Kohn T."/>
            <person name="Peeters S.H."/>
            <person name="Heuer A."/>
            <person name="Rast P."/>
            <person name="Oberbeckmann S."/>
            <person name="Bunk B."/>
            <person name="Jeske O."/>
            <person name="Meyerdierks A."/>
            <person name="Storesund J.E."/>
            <person name="Kallscheuer N."/>
            <person name="Luecker S."/>
            <person name="Lage O.M."/>
            <person name="Pohl T."/>
            <person name="Merkel B.J."/>
            <person name="Hornburger P."/>
            <person name="Mueller R.-W."/>
            <person name="Bruemmer F."/>
            <person name="Labrenz M."/>
            <person name="Spormann A.M."/>
            <person name="Op Den Camp H."/>
            <person name="Overmann J."/>
            <person name="Amann R."/>
            <person name="Jetten M.S.M."/>
            <person name="Mascher T."/>
            <person name="Medema M.H."/>
            <person name="Devos D.P."/>
            <person name="Kaster A.-K."/>
            <person name="Ovreas L."/>
            <person name="Rohde M."/>
            <person name="Galperin M.Y."/>
            <person name="Jogler C."/>
        </authorList>
    </citation>
    <scope>NUCLEOTIDE SEQUENCE [LARGE SCALE GENOMIC DNA]</scope>
    <source>
        <strain evidence="4 5">Pla123a</strain>
    </source>
</reference>
<organism evidence="4 5">
    <name type="scientific">Posidoniimonas polymericola</name>
    <dbReference type="NCBI Taxonomy" id="2528002"/>
    <lineage>
        <taxon>Bacteria</taxon>
        <taxon>Pseudomonadati</taxon>
        <taxon>Planctomycetota</taxon>
        <taxon>Planctomycetia</taxon>
        <taxon>Pirellulales</taxon>
        <taxon>Lacipirellulaceae</taxon>
        <taxon>Posidoniimonas</taxon>
    </lineage>
</organism>
<dbReference type="GO" id="GO:0016491">
    <property type="term" value="F:oxidoreductase activity"/>
    <property type="evidence" value="ECO:0007669"/>
    <property type="project" value="InterPro"/>
</dbReference>
<evidence type="ECO:0000313" key="5">
    <source>
        <dbReference type="Proteomes" id="UP000318478"/>
    </source>
</evidence>
<dbReference type="InterPro" id="IPR017938">
    <property type="entry name" value="Riboflavin_synthase-like_b-brl"/>
</dbReference>
<dbReference type="PIRSF" id="PIRSF006816">
    <property type="entry name" value="Cyc3_hyd_g"/>
    <property type="match status" value="1"/>
</dbReference>
<dbReference type="PANTHER" id="PTHR43513">
    <property type="entry name" value="DIHYDROOROTATE DEHYDROGENASE B (NAD(+)), ELECTRON TRANSFER SUBUNIT"/>
    <property type="match status" value="1"/>
</dbReference>
<evidence type="ECO:0000259" key="3">
    <source>
        <dbReference type="PROSITE" id="PS51384"/>
    </source>
</evidence>
<comment type="cofactor">
    <cofactor evidence="2">
        <name>[2Fe-2S] cluster</name>
        <dbReference type="ChEBI" id="CHEBI:190135"/>
    </cofactor>
    <text evidence="2">Binds 1 [2Fe-2S] cluster per subunit.</text>
</comment>
<dbReference type="GO" id="GO:0006221">
    <property type="term" value="P:pyrimidine nucleotide biosynthetic process"/>
    <property type="evidence" value="ECO:0007669"/>
    <property type="project" value="InterPro"/>
</dbReference>
<dbReference type="Pfam" id="PF00970">
    <property type="entry name" value="FAD_binding_6"/>
    <property type="match status" value="1"/>
</dbReference>
<feature type="binding site" evidence="2">
    <location>
        <position position="225"/>
    </location>
    <ligand>
        <name>[2Fe-2S] cluster</name>
        <dbReference type="ChEBI" id="CHEBI:190135"/>
    </ligand>
</feature>
<dbReference type="AlphaFoldDB" id="A0A5C5YLB8"/>
<evidence type="ECO:0000256" key="1">
    <source>
        <dbReference type="PIRSR" id="PIRSR006816-1"/>
    </source>
</evidence>
<comment type="caution">
    <text evidence="4">The sequence shown here is derived from an EMBL/GenBank/DDBJ whole genome shotgun (WGS) entry which is preliminary data.</text>
</comment>
<gene>
    <name evidence="4" type="primary">pyrK_2</name>
    <name evidence="4" type="ORF">Pla123a_31740</name>
</gene>
<dbReference type="InterPro" id="IPR001433">
    <property type="entry name" value="OxRdtase_FAD/NAD-bd"/>
</dbReference>
<evidence type="ECO:0000313" key="4">
    <source>
        <dbReference type="EMBL" id="TWT75664.1"/>
    </source>
</evidence>
<evidence type="ECO:0000256" key="2">
    <source>
        <dbReference type="PIRSR" id="PIRSR006816-2"/>
    </source>
</evidence>
<keyword evidence="2" id="KW-0479">Metal-binding</keyword>
<sequence length="284" mass="30540">MYRILEARFLAPDVKLLRLEAPRVAKMRQPGQFVIVRVHDQGERIPLTIADSDPETGSVTIVVQGVGKTTKMINQLDEGDALLDVVGPLGAASEVEDFGTSVVIGGGVGTAIAYPTAVAMKQAGNHVISILGARNRQLVILEEEVRATSDELFVMTDDGSGGEQGFVTTKLQQLLDDKREINHVLAIGPVPMMKAVAEVTRPAGIPTVVSLNPIMVDGTGMCGGCRVLVGGETKFACVDGPEFDAHLVDFETLVQRNRMYRDQERAGLCQLEMAHPKVGPQHHP</sequence>
<keyword evidence="2" id="KW-0001">2Fe-2S</keyword>
<dbReference type="Gene3D" id="3.40.50.80">
    <property type="entry name" value="Nucleotide-binding domain of ferredoxin-NADP reductase (FNR) module"/>
    <property type="match status" value="1"/>
</dbReference>
<dbReference type="GO" id="GO:0051537">
    <property type="term" value="F:2 iron, 2 sulfur cluster binding"/>
    <property type="evidence" value="ECO:0007669"/>
    <property type="project" value="UniProtKB-KW"/>
</dbReference>
<feature type="binding site" evidence="2">
    <location>
        <position position="237"/>
    </location>
    <ligand>
        <name>[2Fe-2S] cluster</name>
        <dbReference type="ChEBI" id="CHEBI:190135"/>
    </ligand>
</feature>
<keyword evidence="5" id="KW-1185">Reference proteome</keyword>
<comment type="cofactor">
    <cofactor evidence="1">
        <name>FAD</name>
        <dbReference type="ChEBI" id="CHEBI:57692"/>
    </cofactor>
    <text evidence="1">Binds 1 FAD per subunit.</text>
</comment>
<name>A0A5C5YLB8_9BACT</name>
<dbReference type="InterPro" id="IPR039261">
    <property type="entry name" value="FNR_nucleotide-bd"/>
</dbReference>
<dbReference type="OrthoDB" id="9778346at2"/>
<dbReference type="CDD" id="cd06219">
    <property type="entry name" value="DHOD_e_trans_like1"/>
    <property type="match status" value="1"/>
</dbReference>
<keyword evidence="2" id="KW-0408">Iron</keyword>
<protein>
    <submittedName>
        <fullName evidence="4">Dihydroorotate dehydrogenase B (NAD(+)), electron transfer subunit</fullName>
    </submittedName>
</protein>
<dbReference type="InterPro" id="IPR050353">
    <property type="entry name" value="PyrK_electron_transfer"/>
</dbReference>
<dbReference type="Pfam" id="PF10418">
    <property type="entry name" value="DHODB_Fe-S_bind"/>
    <property type="match status" value="1"/>
</dbReference>
<dbReference type="NCBIfam" id="NF004862">
    <property type="entry name" value="PRK06222.1"/>
    <property type="match status" value="1"/>
</dbReference>